<evidence type="ECO:0000256" key="3">
    <source>
        <dbReference type="ARBA" id="ARBA00022989"/>
    </source>
</evidence>
<dbReference type="SUPFAM" id="SSF103481">
    <property type="entry name" value="Multidrug resistance efflux transporter EmrE"/>
    <property type="match status" value="2"/>
</dbReference>
<dbReference type="PANTHER" id="PTHR32322:SF9">
    <property type="entry name" value="AMINO-ACID METABOLITE EFFLUX PUMP-RELATED"/>
    <property type="match status" value="1"/>
</dbReference>
<dbReference type="AlphaFoldDB" id="A0A1I6HUT0"/>
<dbReference type="STRING" id="670154.SAMN04488002_3467"/>
<feature type="transmembrane region" description="Helical" evidence="5">
    <location>
        <begin position="209"/>
        <end position="229"/>
    </location>
</feature>
<evidence type="ECO:0000256" key="4">
    <source>
        <dbReference type="ARBA" id="ARBA00023136"/>
    </source>
</evidence>
<dbReference type="InterPro" id="IPR050638">
    <property type="entry name" value="AA-Vitamin_Transporters"/>
</dbReference>
<feature type="domain" description="EamA" evidence="6">
    <location>
        <begin position="153"/>
        <end position="283"/>
    </location>
</feature>
<organism evidence="7 8">
    <name type="scientific">Litoreibacter janthinus</name>
    <dbReference type="NCBI Taxonomy" id="670154"/>
    <lineage>
        <taxon>Bacteria</taxon>
        <taxon>Pseudomonadati</taxon>
        <taxon>Pseudomonadota</taxon>
        <taxon>Alphaproteobacteria</taxon>
        <taxon>Rhodobacterales</taxon>
        <taxon>Roseobacteraceae</taxon>
        <taxon>Litoreibacter</taxon>
    </lineage>
</organism>
<evidence type="ECO:0000256" key="5">
    <source>
        <dbReference type="SAM" id="Phobius"/>
    </source>
</evidence>
<evidence type="ECO:0000256" key="2">
    <source>
        <dbReference type="ARBA" id="ARBA00022692"/>
    </source>
</evidence>
<name>A0A1I6HUT0_9RHOB</name>
<feature type="transmembrane region" description="Helical" evidence="5">
    <location>
        <begin position="186"/>
        <end position="203"/>
    </location>
</feature>
<reference evidence="8" key="1">
    <citation type="submission" date="2016-10" db="EMBL/GenBank/DDBJ databases">
        <authorList>
            <person name="Varghese N."/>
            <person name="Submissions S."/>
        </authorList>
    </citation>
    <scope>NUCLEOTIDE SEQUENCE [LARGE SCALE GENOMIC DNA]</scope>
    <source>
        <strain evidence="8">DSM 26921</strain>
    </source>
</reference>
<feature type="transmembrane region" description="Helical" evidence="5">
    <location>
        <begin position="100"/>
        <end position="119"/>
    </location>
</feature>
<feature type="transmembrane region" description="Helical" evidence="5">
    <location>
        <begin position="266"/>
        <end position="284"/>
    </location>
</feature>
<dbReference type="PANTHER" id="PTHR32322">
    <property type="entry name" value="INNER MEMBRANE TRANSPORTER"/>
    <property type="match status" value="1"/>
</dbReference>
<dbReference type="InterPro" id="IPR000620">
    <property type="entry name" value="EamA_dom"/>
</dbReference>
<accession>A0A1I6HUT0</accession>
<feature type="transmembrane region" description="Helical" evidence="5">
    <location>
        <begin position="153"/>
        <end position="174"/>
    </location>
</feature>
<protein>
    <submittedName>
        <fullName evidence="7">Threonine/homoserine efflux transporter RhtA</fullName>
    </submittedName>
</protein>
<keyword evidence="8" id="KW-1185">Reference proteome</keyword>
<gene>
    <name evidence="7" type="ORF">SAMN04488002_3467</name>
</gene>
<evidence type="ECO:0000313" key="8">
    <source>
        <dbReference type="Proteomes" id="UP000199658"/>
    </source>
</evidence>
<evidence type="ECO:0000313" key="7">
    <source>
        <dbReference type="EMBL" id="SFR58199.1"/>
    </source>
</evidence>
<feature type="domain" description="EamA" evidence="6">
    <location>
        <begin position="17"/>
        <end position="143"/>
    </location>
</feature>
<feature type="transmembrane region" description="Helical" evidence="5">
    <location>
        <begin position="241"/>
        <end position="260"/>
    </location>
</feature>
<feature type="transmembrane region" description="Helical" evidence="5">
    <location>
        <begin position="126"/>
        <end position="147"/>
    </location>
</feature>
<sequence length="287" mass="30115">MFSCDNSPYANAMRLFLLTALTMVAFAANSVLNKLGVSRGGMDPLDFSMLRVWSGAIVLLALVWMRRTDQKERGSVVGTASLLVYMLGFSLAYTTLDAGVGALILFGVVQITMFAAAVMGGERIRAMRYLGCGVAFAGLAVLLWPAGGAAPDMWGGVLMAAAGVGWGVYTLAGRGSQSPLLRTEQNFRYAALLMIVMFPFVGLPTGPTVGYMAALASGAITSALGYALWYRVLPMLETTTAAVAQLTVPVIALMGGMAFLGEDLTVRFALASLLVLGGIALALCKAR</sequence>
<dbReference type="InterPro" id="IPR037185">
    <property type="entry name" value="EmrE-like"/>
</dbReference>
<keyword evidence="4 5" id="KW-0472">Membrane</keyword>
<feature type="transmembrane region" description="Helical" evidence="5">
    <location>
        <begin position="76"/>
        <end position="94"/>
    </location>
</feature>
<keyword evidence="3 5" id="KW-1133">Transmembrane helix</keyword>
<evidence type="ECO:0000259" key="6">
    <source>
        <dbReference type="Pfam" id="PF00892"/>
    </source>
</evidence>
<dbReference type="Pfam" id="PF00892">
    <property type="entry name" value="EamA"/>
    <property type="match status" value="2"/>
</dbReference>
<dbReference type="Proteomes" id="UP000199658">
    <property type="component" value="Unassembled WGS sequence"/>
</dbReference>
<dbReference type="EMBL" id="FOYO01000001">
    <property type="protein sequence ID" value="SFR58199.1"/>
    <property type="molecule type" value="Genomic_DNA"/>
</dbReference>
<comment type="subcellular location">
    <subcellularLocation>
        <location evidence="1">Membrane</location>
        <topology evidence="1">Multi-pass membrane protein</topology>
    </subcellularLocation>
</comment>
<feature type="transmembrane region" description="Helical" evidence="5">
    <location>
        <begin position="47"/>
        <end position="64"/>
    </location>
</feature>
<dbReference type="GO" id="GO:0016020">
    <property type="term" value="C:membrane"/>
    <property type="evidence" value="ECO:0007669"/>
    <property type="project" value="UniProtKB-SubCell"/>
</dbReference>
<keyword evidence="2 5" id="KW-0812">Transmembrane</keyword>
<proteinExistence type="predicted"/>
<evidence type="ECO:0000256" key="1">
    <source>
        <dbReference type="ARBA" id="ARBA00004141"/>
    </source>
</evidence>